<evidence type="ECO:0000313" key="3">
    <source>
        <dbReference type="EMBL" id="MBU6079866.1"/>
    </source>
</evidence>
<organism evidence="3 4">
    <name type="scientific">Allobacillus halotolerans</name>
    <dbReference type="NCBI Taxonomy" id="570278"/>
    <lineage>
        <taxon>Bacteria</taxon>
        <taxon>Bacillati</taxon>
        <taxon>Bacillota</taxon>
        <taxon>Bacilli</taxon>
        <taxon>Bacillales</taxon>
        <taxon>Bacillaceae</taxon>
        <taxon>Allobacillus</taxon>
    </lineage>
</organism>
<protein>
    <submittedName>
        <fullName evidence="3">Helix-turn-helix domain-containing protein</fullName>
    </submittedName>
</protein>
<evidence type="ECO:0000256" key="1">
    <source>
        <dbReference type="ARBA" id="ARBA00038232"/>
    </source>
</evidence>
<name>A0ABS6GLB1_9BACI</name>
<dbReference type="InterPro" id="IPR055247">
    <property type="entry name" value="InsJ-like_HTH"/>
</dbReference>
<comment type="caution">
    <text evidence="3">The sequence shown here is derived from an EMBL/GenBank/DDBJ whole genome shotgun (WGS) entry which is preliminary data.</text>
</comment>
<accession>A0ABS6GLB1</accession>
<evidence type="ECO:0000259" key="2">
    <source>
        <dbReference type="Pfam" id="PF13518"/>
    </source>
</evidence>
<sequence>MKQMKYPYELKKQVVELFFEGESVPELTKRFSIKSRRRIYDWVAIVREHGYTALEYGVPKTTNEKDRETSDLKKENARLKLENEYLKKVLDLRRG</sequence>
<dbReference type="InterPro" id="IPR052057">
    <property type="entry name" value="IS150/IS1296_orfA-like"/>
</dbReference>
<evidence type="ECO:0000313" key="4">
    <source>
        <dbReference type="Proteomes" id="UP000812672"/>
    </source>
</evidence>
<keyword evidence="4" id="KW-1185">Reference proteome</keyword>
<feature type="domain" description="Insertion element IS150 protein InsJ-like helix-turn-helix" evidence="2">
    <location>
        <begin position="11"/>
        <end position="50"/>
    </location>
</feature>
<dbReference type="PANTHER" id="PTHR33795:SF1">
    <property type="entry name" value="INSERTION ELEMENT IS150 PROTEIN INSJ"/>
    <property type="match status" value="1"/>
</dbReference>
<comment type="similarity">
    <text evidence="1">Belongs to the IS150/IS1296 orfA family.</text>
</comment>
<gene>
    <name evidence="3" type="ORF">KQ486_02440</name>
</gene>
<dbReference type="Proteomes" id="UP000812672">
    <property type="component" value="Unassembled WGS sequence"/>
</dbReference>
<proteinExistence type="inferred from homology"/>
<dbReference type="Pfam" id="PF13518">
    <property type="entry name" value="HTH_28"/>
    <property type="match status" value="1"/>
</dbReference>
<dbReference type="EMBL" id="JAHLZF010000002">
    <property type="protein sequence ID" value="MBU6079866.1"/>
    <property type="molecule type" value="Genomic_DNA"/>
</dbReference>
<dbReference type="PANTHER" id="PTHR33795">
    <property type="entry name" value="INSERTION ELEMENT IS150 PROTEIN INSJ"/>
    <property type="match status" value="1"/>
</dbReference>
<reference evidence="3 4" key="1">
    <citation type="journal article" date="2011" name="Int. J. Syst. Evol. Microbiol.">
        <title>Allobacillus halotolerans gen. nov., sp. nov. isolated from shrimp paste.</title>
        <authorList>
            <person name="Sheu S.Y."/>
            <person name="Arun A.B."/>
            <person name="Jiang S.R."/>
            <person name="Young C.C."/>
            <person name="Chen W.M."/>
        </authorList>
    </citation>
    <scope>NUCLEOTIDE SEQUENCE [LARGE SCALE GENOMIC DNA]</scope>
    <source>
        <strain evidence="3 4">LMG 24826</strain>
    </source>
</reference>
<dbReference type="RefSeq" id="WP_216686678.1">
    <property type="nucleotide sequence ID" value="NZ_CAUPKR010000003.1"/>
</dbReference>